<reference evidence="1" key="1">
    <citation type="submission" date="2020-05" db="EMBL/GenBank/DDBJ databases">
        <title>Large-scale comparative analyses of tick genomes elucidate their genetic diversity and vector capacities.</title>
        <authorList>
            <person name="Jia N."/>
            <person name="Wang J."/>
            <person name="Shi W."/>
            <person name="Du L."/>
            <person name="Sun Y."/>
            <person name="Zhan W."/>
            <person name="Jiang J."/>
            <person name="Wang Q."/>
            <person name="Zhang B."/>
            <person name="Ji P."/>
            <person name="Sakyi L.B."/>
            <person name="Cui X."/>
            <person name="Yuan T."/>
            <person name="Jiang B."/>
            <person name="Yang W."/>
            <person name="Lam T.T.-Y."/>
            <person name="Chang Q."/>
            <person name="Ding S."/>
            <person name="Wang X."/>
            <person name="Zhu J."/>
            <person name="Ruan X."/>
            <person name="Zhao L."/>
            <person name="Wei J."/>
            <person name="Que T."/>
            <person name="Du C."/>
            <person name="Cheng J."/>
            <person name="Dai P."/>
            <person name="Han X."/>
            <person name="Huang E."/>
            <person name="Gao Y."/>
            <person name="Liu J."/>
            <person name="Shao H."/>
            <person name="Ye R."/>
            <person name="Li L."/>
            <person name="Wei W."/>
            <person name="Wang X."/>
            <person name="Wang C."/>
            <person name="Yang T."/>
            <person name="Huo Q."/>
            <person name="Li W."/>
            <person name="Guo W."/>
            <person name="Chen H."/>
            <person name="Zhou L."/>
            <person name="Ni X."/>
            <person name="Tian J."/>
            <person name="Zhou Y."/>
            <person name="Sheng Y."/>
            <person name="Liu T."/>
            <person name="Pan Y."/>
            <person name="Xia L."/>
            <person name="Li J."/>
            <person name="Zhao F."/>
            <person name="Cao W."/>
        </authorList>
    </citation>
    <scope>NUCLEOTIDE SEQUENCE</scope>
    <source>
        <strain evidence="1">Dsil-2018</strain>
    </source>
</reference>
<dbReference type="EMBL" id="CM023472">
    <property type="protein sequence ID" value="KAH7960932.1"/>
    <property type="molecule type" value="Genomic_DNA"/>
</dbReference>
<sequence length="283" mass="32185">MCDGETQAELTTRDIAVLLQENEAMKQRLRDMEHSSEPAEKQEAINLPEITRTLVMQSDKTLKFYTGLVSATMFRALLQFVLSIWTLSHTTCLDAGQQLFLVLMRLRLGLLTNDLAYRFGISVGSVSVIFDSWLDVLAKNFKKFIIWPSRRALRSHRLPAFEDTLLDNLRGIIDCTEIFIQRPTALEARSQTYSNYKHHNTVKVLVVISPSGSVSFVSKAWGGRPSHKDITLRSGVLDMAEEGDCFLVDRGFRCEEMFAARGATILMPSLTKKKNYHSFEEER</sequence>
<dbReference type="Proteomes" id="UP000821865">
    <property type="component" value="Chromosome 3"/>
</dbReference>
<evidence type="ECO:0000313" key="2">
    <source>
        <dbReference type="Proteomes" id="UP000821865"/>
    </source>
</evidence>
<keyword evidence="2" id="KW-1185">Reference proteome</keyword>
<evidence type="ECO:0000313" key="1">
    <source>
        <dbReference type="EMBL" id="KAH7960932.1"/>
    </source>
</evidence>
<organism evidence="1 2">
    <name type="scientific">Dermacentor silvarum</name>
    <name type="common">Tick</name>
    <dbReference type="NCBI Taxonomy" id="543639"/>
    <lineage>
        <taxon>Eukaryota</taxon>
        <taxon>Metazoa</taxon>
        <taxon>Ecdysozoa</taxon>
        <taxon>Arthropoda</taxon>
        <taxon>Chelicerata</taxon>
        <taxon>Arachnida</taxon>
        <taxon>Acari</taxon>
        <taxon>Parasitiformes</taxon>
        <taxon>Ixodida</taxon>
        <taxon>Ixodoidea</taxon>
        <taxon>Ixodidae</taxon>
        <taxon>Rhipicephalinae</taxon>
        <taxon>Dermacentor</taxon>
    </lineage>
</organism>
<comment type="caution">
    <text evidence="1">The sequence shown here is derived from an EMBL/GenBank/DDBJ whole genome shotgun (WGS) entry which is preliminary data.</text>
</comment>
<gene>
    <name evidence="1" type="ORF">HPB49_025176</name>
</gene>
<name>A0ACB8D903_DERSI</name>
<protein>
    <submittedName>
        <fullName evidence="1">Uncharacterized protein</fullName>
    </submittedName>
</protein>
<accession>A0ACB8D903</accession>
<proteinExistence type="predicted"/>